<sequence>SDLFTHSVVYTQQTGHFCLENQTCSTDAHNLHARGLRKEAHLTILRPGESLTAWIEIVVNDQ</sequence>
<protein>
    <submittedName>
        <fullName evidence="1">Uncharacterized protein</fullName>
    </submittedName>
</protein>
<dbReference type="SUPFAM" id="SSF74650">
    <property type="entry name" value="Galactose mutarotase-like"/>
    <property type="match status" value="1"/>
</dbReference>
<dbReference type="AlphaFoldDB" id="X0Z5Q9"/>
<evidence type="ECO:0000313" key="1">
    <source>
        <dbReference type="EMBL" id="GAG43851.1"/>
    </source>
</evidence>
<gene>
    <name evidence="1" type="ORF">S01H1_78171</name>
</gene>
<dbReference type="EMBL" id="BARS01052592">
    <property type="protein sequence ID" value="GAG43851.1"/>
    <property type="molecule type" value="Genomic_DNA"/>
</dbReference>
<organism evidence="1">
    <name type="scientific">marine sediment metagenome</name>
    <dbReference type="NCBI Taxonomy" id="412755"/>
    <lineage>
        <taxon>unclassified sequences</taxon>
        <taxon>metagenomes</taxon>
        <taxon>ecological metagenomes</taxon>
    </lineage>
</organism>
<feature type="non-terminal residue" evidence="1">
    <location>
        <position position="1"/>
    </location>
</feature>
<dbReference type="GO" id="GO:0030246">
    <property type="term" value="F:carbohydrate binding"/>
    <property type="evidence" value="ECO:0007669"/>
    <property type="project" value="InterPro"/>
</dbReference>
<dbReference type="InterPro" id="IPR011013">
    <property type="entry name" value="Gal_mutarotase_sf_dom"/>
</dbReference>
<reference evidence="1" key="1">
    <citation type="journal article" date="2014" name="Front. Microbiol.">
        <title>High frequency of phylogenetically diverse reductive dehalogenase-homologous genes in deep subseafloor sedimentary metagenomes.</title>
        <authorList>
            <person name="Kawai M."/>
            <person name="Futagami T."/>
            <person name="Toyoda A."/>
            <person name="Takaki Y."/>
            <person name="Nishi S."/>
            <person name="Hori S."/>
            <person name="Arai W."/>
            <person name="Tsubouchi T."/>
            <person name="Morono Y."/>
            <person name="Uchiyama I."/>
            <person name="Ito T."/>
            <person name="Fujiyama A."/>
            <person name="Inagaki F."/>
            <person name="Takami H."/>
        </authorList>
    </citation>
    <scope>NUCLEOTIDE SEQUENCE</scope>
    <source>
        <strain evidence="1">Expedition CK06-06</strain>
    </source>
</reference>
<accession>X0Z5Q9</accession>
<name>X0Z5Q9_9ZZZZ</name>
<dbReference type="Gene3D" id="2.70.98.10">
    <property type="match status" value="1"/>
</dbReference>
<dbReference type="GO" id="GO:0003824">
    <property type="term" value="F:catalytic activity"/>
    <property type="evidence" value="ECO:0007669"/>
    <property type="project" value="InterPro"/>
</dbReference>
<proteinExistence type="predicted"/>
<comment type="caution">
    <text evidence="1">The sequence shown here is derived from an EMBL/GenBank/DDBJ whole genome shotgun (WGS) entry which is preliminary data.</text>
</comment>
<dbReference type="GO" id="GO:0005975">
    <property type="term" value="P:carbohydrate metabolic process"/>
    <property type="evidence" value="ECO:0007669"/>
    <property type="project" value="InterPro"/>
</dbReference>
<dbReference type="InterPro" id="IPR014718">
    <property type="entry name" value="GH-type_carb-bd"/>
</dbReference>